<proteinExistence type="inferred from homology"/>
<protein>
    <recommendedName>
        <fullName evidence="5">Cdc6 C-terminal domain-containing protein</fullName>
    </recommendedName>
</protein>
<dbReference type="GO" id="GO:0005524">
    <property type="term" value="F:ATP binding"/>
    <property type="evidence" value="ECO:0007669"/>
    <property type="project" value="UniProtKB-KW"/>
</dbReference>
<keyword evidence="3" id="KW-0547">Nucleotide-binding</keyword>
<gene>
    <name evidence="6" type="ORF">S03H2_21741</name>
</gene>
<dbReference type="InterPro" id="IPR050311">
    <property type="entry name" value="ORC1/CDC6"/>
</dbReference>
<dbReference type="Gene3D" id="1.10.8.60">
    <property type="match status" value="1"/>
</dbReference>
<reference evidence="6" key="1">
    <citation type="journal article" date="2014" name="Front. Microbiol.">
        <title>High frequency of phylogenetically diverse reductive dehalogenase-homologous genes in deep subseafloor sedimentary metagenomes.</title>
        <authorList>
            <person name="Kawai M."/>
            <person name="Futagami T."/>
            <person name="Toyoda A."/>
            <person name="Takaki Y."/>
            <person name="Nishi S."/>
            <person name="Hori S."/>
            <person name="Arai W."/>
            <person name="Tsubouchi T."/>
            <person name="Morono Y."/>
            <person name="Uchiyama I."/>
            <person name="Ito T."/>
            <person name="Fujiyama A."/>
            <person name="Inagaki F."/>
            <person name="Takami H."/>
        </authorList>
    </citation>
    <scope>NUCLEOTIDE SEQUENCE</scope>
    <source>
        <strain evidence="6">Expedition CK06-06</strain>
    </source>
</reference>
<dbReference type="InterPro" id="IPR055237">
    <property type="entry name" value="Cdc6_lid"/>
</dbReference>
<keyword evidence="4" id="KW-0067">ATP-binding</keyword>
<evidence type="ECO:0000256" key="2">
    <source>
        <dbReference type="ARBA" id="ARBA00022705"/>
    </source>
</evidence>
<dbReference type="AlphaFoldDB" id="X1FHE2"/>
<dbReference type="InterPro" id="IPR015163">
    <property type="entry name" value="Cdc6_C"/>
</dbReference>
<name>X1FHE2_9ZZZZ</name>
<feature type="non-terminal residue" evidence="6">
    <location>
        <position position="1"/>
    </location>
</feature>
<comment type="similarity">
    <text evidence="1">Belongs to the CDC6/cdc18 family.</text>
</comment>
<evidence type="ECO:0000256" key="3">
    <source>
        <dbReference type="ARBA" id="ARBA00022741"/>
    </source>
</evidence>
<accession>X1FHE2</accession>
<dbReference type="Gene3D" id="3.40.50.300">
    <property type="entry name" value="P-loop containing nucleotide triphosphate hydrolases"/>
    <property type="match status" value="1"/>
</dbReference>
<dbReference type="PANTHER" id="PTHR10763">
    <property type="entry name" value="CELL DIVISION CONTROL PROTEIN 6-RELATED"/>
    <property type="match status" value="1"/>
</dbReference>
<dbReference type="Pfam" id="PF09079">
    <property type="entry name" value="WHD_Cdc6"/>
    <property type="match status" value="1"/>
</dbReference>
<feature type="domain" description="Cdc6 C-terminal" evidence="5">
    <location>
        <begin position="173"/>
        <end position="259"/>
    </location>
</feature>
<evidence type="ECO:0000256" key="1">
    <source>
        <dbReference type="ARBA" id="ARBA00006184"/>
    </source>
</evidence>
<dbReference type="InterPro" id="IPR036388">
    <property type="entry name" value="WH-like_DNA-bd_sf"/>
</dbReference>
<keyword evidence="2" id="KW-0235">DNA replication</keyword>
<dbReference type="GO" id="GO:0006260">
    <property type="term" value="P:DNA replication"/>
    <property type="evidence" value="ECO:0007669"/>
    <property type="project" value="UniProtKB-KW"/>
</dbReference>
<dbReference type="SMART" id="SM01074">
    <property type="entry name" value="Cdc6_C"/>
    <property type="match status" value="1"/>
</dbReference>
<evidence type="ECO:0000259" key="5">
    <source>
        <dbReference type="SMART" id="SM01074"/>
    </source>
</evidence>
<dbReference type="PANTHER" id="PTHR10763:SF22">
    <property type="entry name" value="ORC1-TYPE DNA REPLICATION PROTEIN"/>
    <property type="match status" value="1"/>
</dbReference>
<dbReference type="Gene3D" id="1.10.10.10">
    <property type="entry name" value="Winged helix-like DNA-binding domain superfamily/Winged helix DNA-binding domain"/>
    <property type="match status" value="1"/>
</dbReference>
<dbReference type="Pfam" id="PF22703">
    <property type="entry name" value="Cdc6_lid"/>
    <property type="match status" value="1"/>
</dbReference>
<dbReference type="SUPFAM" id="SSF52540">
    <property type="entry name" value="P-loop containing nucleoside triphosphate hydrolases"/>
    <property type="match status" value="1"/>
</dbReference>
<sequence length="265" mass="30938">KQIITKVKNDNGYILLILDEIHLIPKNDIWALLDTAETFGHHNVRMSLLLISRKHDWIRIESERLLSRINKKVKLKPYNLDDAKEILNYRVDLAFRDGVMNEDNLELIAKIVEDTKNMRHGIEILRLSGQYMDKEGLDESSAEIIRNAAAEVAYPEFRADIIDRLKDQELLSLYAVVRALLNSQKSFTTIDDAFEDYKIICETYEIVPHVKMSFRKYIRQLNTLKILLADSIRIDEESRGRHLKITLLDVPAEKLKELFLLIRIP</sequence>
<evidence type="ECO:0000313" key="6">
    <source>
        <dbReference type="EMBL" id="GAH31940.1"/>
    </source>
</evidence>
<dbReference type="InterPro" id="IPR036390">
    <property type="entry name" value="WH_DNA-bd_sf"/>
</dbReference>
<dbReference type="InterPro" id="IPR027417">
    <property type="entry name" value="P-loop_NTPase"/>
</dbReference>
<organism evidence="6">
    <name type="scientific">marine sediment metagenome</name>
    <dbReference type="NCBI Taxonomy" id="412755"/>
    <lineage>
        <taxon>unclassified sequences</taxon>
        <taxon>metagenomes</taxon>
        <taxon>ecological metagenomes</taxon>
    </lineage>
</organism>
<comment type="caution">
    <text evidence="6">The sequence shown here is derived from an EMBL/GenBank/DDBJ whole genome shotgun (WGS) entry which is preliminary data.</text>
</comment>
<evidence type="ECO:0000256" key="4">
    <source>
        <dbReference type="ARBA" id="ARBA00022840"/>
    </source>
</evidence>
<dbReference type="EMBL" id="BARU01011610">
    <property type="protein sequence ID" value="GAH31940.1"/>
    <property type="molecule type" value="Genomic_DNA"/>
</dbReference>
<dbReference type="SUPFAM" id="SSF46785">
    <property type="entry name" value="Winged helix' DNA-binding domain"/>
    <property type="match status" value="1"/>
</dbReference>
<feature type="non-terminal residue" evidence="6">
    <location>
        <position position="265"/>
    </location>
</feature>